<reference evidence="2" key="2">
    <citation type="submission" date="2018-05" db="EMBL/GenBank/DDBJ databases">
        <title>OmerRS3 (Oryza meridionalis Reference Sequence Version 3).</title>
        <authorList>
            <person name="Zhang J."/>
            <person name="Kudrna D."/>
            <person name="Lee S."/>
            <person name="Talag J."/>
            <person name="Welchert J."/>
            <person name="Wing R.A."/>
        </authorList>
    </citation>
    <scope>NUCLEOTIDE SEQUENCE [LARGE SCALE GENOMIC DNA]</scope>
    <source>
        <strain evidence="2">cv. OR44</strain>
    </source>
</reference>
<dbReference type="Proteomes" id="UP000008021">
    <property type="component" value="Chromosome 6"/>
</dbReference>
<organism evidence="2">
    <name type="scientific">Oryza meridionalis</name>
    <dbReference type="NCBI Taxonomy" id="40149"/>
    <lineage>
        <taxon>Eukaryota</taxon>
        <taxon>Viridiplantae</taxon>
        <taxon>Streptophyta</taxon>
        <taxon>Embryophyta</taxon>
        <taxon>Tracheophyta</taxon>
        <taxon>Spermatophyta</taxon>
        <taxon>Magnoliopsida</taxon>
        <taxon>Liliopsida</taxon>
        <taxon>Poales</taxon>
        <taxon>Poaceae</taxon>
        <taxon>BOP clade</taxon>
        <taxon>Oryzoideae</taxon>
        <taxon>Oryzeae</taxon>
        <taxon>Oryzinae</taxon>
        <taxon>Oryza</taxon>
    </lineage>
</organism>
<evidence type="ECO:0000256" key="1">
    <source>
        <dbReference type="SAM" id="MobiDB-lite"/>
    </source>
</evidence>
<reference evidence="2" key="1">
    <citation type="submission" date="2015-04" db="UniProtKB">
        <authorList>
            <consortium name="EnsemblPlants"/>
        </authorList>
    </citation>
    <scope>IDENTIFICATION</scope>
</reference>
<accession>A0A0E0E4E3</accession>
<evidence type="ECO:0000313" key="2">
    <source>
        <dbReference type="EnsemblPlants" id="OMERI06G22760.1"/>
    </source>
</evidence>
<feature type="compositionally biased region" description="Gly residues" evidence="1">
    <location>
        <begin position="44"/>
        <end position="54"/>
    </location>
</feature>
<keyword evidence="3" id="KW-1185">Reference proteome</keyword>
<dbReference type="EnsemblPlants" id="OMERI06G22760.1">
    <property type="protein sequence ID" value="OMERI06G22760.1"/>
    <property type="gene ID" value="OMERI06G22760"/>
</dbReference>
<dbReference type="HOGENOM" id="CLU_2403355_0_0_1"/>
<dbReference type="Gramene" id="OMERI06G22760.1">
    <property type="protein sequence ID" value="OMERI06G22760.1"/>
    <property type="gene ID" value="OMERI06G22760"/>
</dbReference>
<evidence type="ECO:0000313" key="3">
    <source>
        <dbReference type="Proteomes" id="UP000008021"/>
    </source>
</evidence>
<proteinExistence type="predicted"/>
<name>A0A0E0E4E3_9ORYZ</name>
<protein>
    <submittedName>
        <fullName evidence="2">Uncharacterized protein</fullName>
    </submittedName>
</protein>
<sequence length="93" mass="9688">MRRPRPLARTLLPERRPRASEPYAFAGPSLPPSAPPRGASAVGIGVGDRGGGGEALPRLTEFLPTACRRSIRREAAASGFPSLREAAAAASVQ</sequence>
<dbReference type="AlphaFoldDB" id="A0A0E0E4E3"/>
<feature type="region of interest" description="Disordered" evidence="1">
    <location>
        <begin position="1"/>
        <end position="57"/>
    </location>
</feature>